<dbReference type="Gramene" id="Pp3c18_19470V3.1">
    <property type="protein sequence ID" value="Pp3c18_19470V3.1"/>
    <property type="gene ID" value="Pp3c18_19470"/>
</dbReference>
<dbReference type="InParanoid" id="A0A2K1J1M5"/>
<evidence type="ECO:0000313" key="3">
    <source>
        <dbReference type="EnsemblPlants" id="Pp3c18_19470V3.1"/>
    </source>
</evidence>
<sequence>MDGTICGVHLASIVASQKLREIKLKGHQEGVFPGNAGPSSEEYGENQLLIHLDHLLRFMDKELEGVLERYLVMERDHHVSWDMLWAFFPSGTQVVYHCDITDDEILGIATETTYGDDQQGPRFLQIQIQMLDYNCNTWSSYQTSGRIGLFDGERGF</sequence>
<proteinExistence type="predicted"/>
<dbReference type="EMBL" id="ABEU02000018">
    <property type="protein sequence ID" value="PNR35429.1"/>
    <property type="molecule type" value="Genomic_DNA"/>
</dbReference>
<protein>
    <recommendedName>
        <fullName evidence="1">DUF7025 domain-containing protein</fullName>
    </recommendedName>
</protein>
<dbReference type="PANTHER" id="PTHR46411:SF3">
    <property type="entry name" value="AAA+ ATPASE DOMAIN-CONTAINING PROTEIN"/>
    <property type="match status" value="1"/>
</dbReference>
<accession>A0A2K1J1M5</accession>
<dbReference type="PaxDb" id="3218-PP1S33_283V6.1"/>
<reference evidence="2 4" key="2">
    <citation type="journal article" date="2018" name="Plant J.">
        <title>The Physcomitrella patens chromosome-scale assembly reveals moss genome structure and evolution.</title>
        <authorList>
            <person name="Lang D."/>
            <person name="Ullrich K.K."/>
            <person name="Murat F."/>
            <person name="Fuchs J."/>
            <person name="Jenkins J."/>
            <person name="Haas F.B."/>
            <person name="Piednoel M."/>
            <person name="Gundlach H."/>
            <person name="Van Bel M."/>
            <person name="Meyberg R."/>
            <person name="Vives C."/>
            <person name="Morata J."/>
            <person name="Symeonidi A."/>
            <person name="Hiss M."/>
            <person name="Muchero W."/>
            <person name="Kamisugi Y."/>
            <person name="Saleh O."/>
            <person name="Blanc G."/>
            <person name="Decker E.L."/>
            <person name="van Gessel N."/>
            <person name="Grimwood J."/>
            <person name="Hayes R.D."/>
            <person name="Graham S.W."/>
            <person name="Gunter L.E."/>
            <person name="McDaniel S.F."/>
            <person name="Hoernstein S.N.W."/>
            <person name="Larsson A."/>
            <person name="Li F.W."/>
            <person name="Perroud P.F."/>
            <person name="Phillips J."/>
            <person name="Ranjan P."/>
            <person name="Rokshar D.S."/>
            <person name="Rothfels C.J."/>
            <person name="Schneider L."/>
            <person name="Shu S."/>
            <person name="Stevenson D.W."/>
            <person name="Thummler F."/>
            <person name="Tillich M."/>
            <person name="Villarreal Aguilar J.C."/>
            <person name="Widiez T."/>
            <person name="Wong G.K."/>
            <person name="Wymore A."/>
            <person name="Zhang Y."/>
            <person name="Zimmer A.D."/>
            <person name="Quatrano R.S."/>
            <person name="Mayer K.F.X."/>
            <person name="Goodstein D."/>
            <person name="Casacuberta J.M."/>
            <person name="Vandepoele K."/>
            <person name="Reski R."/>
            <person name="Cuming A.C."/>
            <person name="Tuskan G.A."/>
            <person name="Maumus F."/>
            <person name="Salse J."/>
            <person name="Schmutz J."/>
            <person name="Rensing S.A."/>
        </authorList>
    </citation>
    <scope>NUCLEOTIDE SEQUENCE [LARGE SCALE GENOMIC DNA]</scope>
    <source>
        <strain evidence="3 4">cv. Gransden 2004</strain>
    </source>
</reference>
<gene>
    <name evidence="2" type="ORF">PHYPA_023329</name>
</gene>
<dbReference type="Proteomes" id="UP000006727">
    <property type="component" value="Chromosome 18"/>
</dbReference>
<evidence type="ECO:0000259" key="1">
    <source>
        <dbReference type="Pfam" id="PF22942"/>
    </source>
</evidence>
<dbReference type="InterPro" id="IPR054289">
    <property type="entry name" value="DUF7025"/>
</dbReference>
<dbReference type="AlphaFoldDB" id="A0A2K1J1M5"/>
<reference evidence="2 4" key="1">
    <citation type="journal article" date="2008" name="Science">
        <title>The Physcomitrella genome reveals evolutionary insights into the conquest of land by plants.</title>
        <authorList>
            <person name="Rensing S."/>
            <person name="Lang D."/>
            <person name="Zimmer A."/>
            <person name="Terry A."/>
            <person name="Salamov A."/>
            <person name="Shapiro H."/>
            <person name="Nishiyama T."/>
            <person name="Perroud P.-F."/>
            <person name="Lindquist E."/>
            <person name="Kamisugi Y."/>
            <person name="Tanahashi T."/>
            <person name="Sakakibara K."/>
            <person name="Fujita T."/>
            <person name="Oishi K."/>
            <person name="Shin-I T."/>
            <person name="Kuroki Y."/>
            <person name="Toyoda A."/>
            <person name="Suzuki Y."/>
            <person name="Hashimoto A."/>
            <person name="Yamaguchi K."/>
            <person name="Sugano A."/>
            <person name="Kohara Y."/>
            <person name="Fujiyama A."/>
            <person name="Anterola A."/>
            <person name="Aoki S."/>
            <person name="Ashton N."/>
            <person name="Barbazuk W.B."/>
            <person name="Barker E."/>
            <person name="Bennetzen J."/>
            <person name="Bezanilla M."/>
            <person name="Blankenship R."/>
            <person name="Cho S.H."/>
            <person name="Dutcher S."/>
            <person name="Estelle M."/>
            <person name="Fawcett J.A."/>
            <person name="Gundlach H."/>
            <person name="Hanada K."/>
            <person name="Heyl A."/>
            <person name="Hicks K.A."/>
            <person name="Hugh J."/>
            <person name="Lohr M."/>
            <person name="Mayer K."/>
            <person name="Melkozernov A."/>
            <person name="Murata T."/>
            <person name="Nelson D."/>
            <person name="Pils B."/>
            <person name="Prigge M."/>
            <person name="Reiss B."/>
            <person name="Renner T."/>
            <person name="Rombauts S."/>
            <person name="Rushton P."/>
            <person name="Sanderfoot A."/>
            <person name="Schween G."/>
            <person name="Shiu S.-H."/>
            <person name="Stueber K."/>
            <person name="Theodoulou F.L."/>
            <person name="Tu H."/>
            <person name="Van de Peer Y."/>
            <person name="Verrier P.J."/>
            <person name="Waters E."/>
            <person name="Wood A."/>
            <person name="Yang L."/>
            <person name="Cove D."/>
            <person name="Cuming A."/>
            <person name="Hasebe M."/>
            <person name="Lucas S."/>
            <person name="Mishler D.B."/>
            <person name="Reski R."/>
            <person name="Grigoriev I."/>
            <person name="Quatrano R.S."/>
            <person name="Boore J.L."/>
        </authorList>
    </citation>
    <scope>NUCLEOTIDE SEQUENCE [LARGE SCALE GENOMIC DNA]</scope>
    <source>
        <strain evidence="3 4">cv. Gransden 2004</strain>
    </source>
</reference>
<dbReference type="EnsemblPlants" id="Pp3c18_19470V3.1">
    <property type="protein sequence ID" value="Pp3c18_19470V3.1"/>
    <property type="gene ID" value="Pp3c18_19470"/>
</dbReference>
<keyword evidence="4" id="KW-1185">Reference proteome</keyword>
<evidence type="ECO:0000313" key="4">
    <source>
        <dbReference type="Proteomes" id="UP000006727"/>
    </source>
</evidence>
<evidence type="ECO:0000313" key="2">
    <source>
        <dbReference type="EMBL" id="PNR35429.1"/>
    </source>
</evidence>
<name>A0A2K1J1M5_PHYPA</name>
<dbReference type="PANTHER" id="PTHR46411">
    <property type="entry name" value="FAMILY ATPASE, PUTATIVE-RELATED"/>
    <property type="match status" value="1"/>
</dbReference>
<organism evidence="2">
    <name type="scientific">Physcomitrium patens</name>
    <name type="common">Spreading-leaved earth moss</name>
    <name type="synonym">Physcomitrella patens</name>
    <dbReference type="NCBI Taxonomy" id="3218"/>
    <lineage>
        <taxon>Eukaryota</taxon>
        <taxon>Viridiplantae</taxon>
        <taxon>Streptophyta</taxon>
        <taxon>Embryophyta</taxon>
        <taxon>Bryophyta</taxon>
        <taxon>Bryophytina</taxon>
        <taxon>Bryopsida</taxon>
        <taxon>Funariidae</taxon>
        <taxon>Funariales</taxon>
        <taxon>Funariaceae</taxon>
        <taxon>Physcomitrium</taxon>
    </lineage>
</organism>
<reference evidence="3" key="3">
    <citation type="submission" date="2020-12" db="UniProtKB">
        <authorList>
            <consortium name="EnsemblPlants"/>
        </authorList>
    </citation>
    <scope>IDENTIFICATION</scope>
</reference>
<feature type="domain" description="DUF7025" evidence="1">
    <location>
        <begin position="73"/>
        <end position="154"/>
    </location>
</feature>
<dbReference type="Pfam" id="PF22942">
    <property type="entry name" value="DUF7025"/>
    <property type="match status" value="1"/>
</dbReference>